<dbReference type="SMART" id="SM00419">
    <property type="entry name" value="HTH_CRP"/>
    <property type="match status" value="1"/>
</dbReference>
<organism evidence="5 6">
    <name type="scientific">Brevibacillus nitrificans</name>
    <dbReference type="NCBI Taxonomy" id="651560"/>
    <lineage>
        <taxon>Bacteria</taxon>
        <taxon>Bacillati</taxon>
        <taxon>Bacillota</taxon>
        <taxon>Bacilli</taxon>
        <taxon>Bacillales</taxon>
        <taxon>Paenibacillaceae</taxon>
        <taxon>Brevibacillus</taxon>
    </lineage>
</organism>
<dbReference type="Gene3D" id="1.10.10.10">
    <property type="entry name" value="Winged helix-like DNA-binding domain superfamily/Winged helix DNA-binding domain"/>
    <property type="match status" value="1"/>
</dbReference>
<dbReference type="InterPro" id="IPR051081">
    <property type="entry name" value="HTH_MetalResp_TranReg"/>
</dbReference>
<dbReference type="Proteomes" id="UP000269573">
    <property type="component" value="Unassembled WGS sequence"/>
</dbReference>
<dbReference type="PANTHER" id="PTHR33154">
    <property type="entry name" value="TRANSCRIPTIONAL REGULATOR, ARSR FAMILY"/>
    <property type="match status" value="1"/>
</dbReference>
<keyword evidence="2" id="KW-0238">DNA-binding</keyword>
<dbReference type="SUPFAM" id="SSF46785">
    <property type="entry name" value="Winged helix' DNA-binding domain"/>
    <property type="match status" value="1"/>
</dbReference>
<gene>
    <name evidence="5" type="ORF">EDM59_23620</name>
</gene>
<dbReference type="Pfam" id="PF19361">
    <property type="entry name" value="DUF5937"/>
    <property type="match status" value="1"/>
</dbReference>
<keyword evidence="3" id="KW-0804">Transcription</keyword>
<dbReference type="SMART" id="SM00418">
    <property type="entry name" value="HTH_ARSR"/>
    <property type="match status" value="1"/>
</dbReference>
<feature type="domain" description="HTH arsR-type" evidence="4">
    <location>
        <begin position="254"/>
        <end position="348"/>
    </location>
</feature>
<dbReference type="InterPro" id="IPR036390">
    <property type="entry name" value="WH_DNA-bd_sf"/>
</dbReference>
<dbReference type="InterPro" id="IPR045981">
    <property type="entry name" value="DUF5937"/>
</dbReference>
<evidence type="ECO:0000313" key="6">
    <source>
        <dbReference type="Proteomes" id="UP000269573"/>
    </source>
</evidence>
<dbReference type="InterPro" id="IPR011991">
    <property type="entry name" value="ArsR-like_HTH"/>
</dbReference>
<keyword evidence="6" id="KW-1185">Reference proteome</keyword>
<dbReference type="PROSITE" id="PS50987">
    <property type="entry name" value="HTH_ARSR_2"/>
    <property type="match status" value="1"/>
</dbReference>
<dbReference type="CDD" id="cd00090">
    <property type="entry name" value="HTH_ARSR"/>
    <property type="match status" value="1"/>
</dbReference>
<dbReference type="InterPro" id="IPR001845">
    <property type="entry name" value="HTH_ArsR_DNA-bd_dom"/>
</dbReference>
<dbReference type="Pfam" id="PF01022">
    <property type="entry name" value="HTH_5"/>
    <property type="match status" value="1"/>
</dbReference>
<dbReference type="InterPro" id="IPR012318">
    <property type="entry name" value="HTH_CRP"/>
</dbReference>
<name>A0A3M8CWY0_9BACL</name>
<protein>
    <submittedName>
        <fullName evidence="5">ArsR family transcriptional regulator</fullName>
    </submittedName>
</protein>
<evidence type="ECO:0000313" key="5">
    <source>
        <dbReference type="EMBL" id="RNB80342.1"/>
    </source>
</evidence>
<comment type="caution">
    <text evidence="5">The sequence shown here is derived from an EMBL/GenBank/DDBJ whole genome shotgun (WGS) entry which is preliminary data.</text>
</comment>
<evidence type="ECO:0000259" key="4">
    <source>
        <dbReference type="PROSITE" id="PS50987"/>
    </source>
</evidence>
<dbReference type="RefSeq" id="WP_122925863.1">
    <property type="nucleotide sequence ID" value="NZ_RHHU01000017.1"/>
</dbReference>
<proteinExistence type="predicted"/>
<dbReference type="NCBIfam" id="NF033788">
    <property type="entry name" value="HTH_metalloreg"/>
    <property type="match status" value="1"/>
</dbReference>
<reference evidence="5 6" key="1">
    <citation type="submission" date="2018-10" db="EMBL/GenBank/DDBJ databases">
        <title>Phylogenomics of Brevibacillus.</title>
        <authorList>
            <person name="Dunlap C."/>
        </authorList>
    </citation>
    <scope>NUCLEOTIDE SEQUENCE [LARGE SCALE GENOMIC DNA]</scope>
    <source>
        <strain evidence="5 6">JCM 15774</strain>
    </source>
</reference>
<dbReference type="PRINTS" id="PR00778">
    <property type="entry name" value="HTHARSR"/>
</dbReference>
<keyword evidence="1" id="KW-0805">Transcription regulation</keyword>
<dbReference type="EMBL" id="RHHU01000017">
    <property type="protein sequence ID" value="RNB80342.1"/>
    <property type="molecule type" value="Genomic_DNA"/>
</dbReference>
<dbReference type="GO" id="GO:0003677">
    <property type="term" value="F:DNA binding"/>
    <property type="evidence" value="ECO:0007669"/>
    <property type="project" value="UniProtKB-KW"/>
</dbReference>
<sequence>MHDLPLWLQKHLSIAYVPGHEFFLSLHVLQNPEHHVTRLGWAQKTLADLPRPLTEELHSFAAMSSGFLDIMDVLVPWEERYQHSVEAGLERIQAMDASEFAEAMIGPVYHPQQIKQWLQGRSDDVFEQLKPQHRELLRHPLSTKRAFLEFCYNYLPYFQAEERRIEPWLVRAVHEAQEKISTDPIRFLSQVHPRLHVHEDAIHFHKAKTYSFAYQQLAHIHLRVSTYVSPHLLLGIYGDHISVGFPVDVPGTAAKSVIPADFTAKMKVFGDPTRTAILKSLLDHPYCTQQLADLHGISEPAVTKHLKLLVEAGFVWSERRGRYVFYRGITARLEQLAVDLHEFIDMPVPGIDLSDWRK</sequence>
<dbReference type="InterPro" id="IPR036388">
    <property type="entry name" value="WH-like_DNA-bd_sf"/>
</dbReference>
<dbReference type="AlphaFoldDB" id="A0A3M8CWY0"/>
<evidence type="ECO:0000256" key="3">
    <source>
        <dbReference type="ARBA" id="ARBA00023163"/>
    </source>
</evidence>
<dbReference type="PANTHER" id="PTHR33154:SF33">
    <property type="entry name" value="TRANSCRIPTIONAL REPRESSOR SDPR"/>
    <property type="match status" value="1"/>
</dbReference>
<accession>A0A3M8CWY0</accession>
<evidence type="ECO:0000256" key="2">
    <source>
        <dbReference type="ARBA" id="ARBA00023125"/>
    </source>
</evidence>
<dbReference type="GO" id="GO:0003700">
    <property type="term" value="F:DNA-binding transcription factor activity"/>
    <property type="evidence" value="ECO:0007669"/>
    <property type="project" value="InterPro"/>
</dbReference>
<evidence type="ECO:0000256" key="1">
    <source>
        <dbReference type="ARBA" id="ARBA00023015"/>
    </source>
</evidence>